<proteinExistence type="predicted"/>
<keyword evidence="2" id="KW-1185">Reference proteome</keyword>
<dbReference type="InterPro" id="IPR011664">
    <property type="entry name" value="Abi_system_AbiD/AbiF-like"/>
</dbReference>
<dbReference type="Pfam" id="PF07751">
    <property type="entry name" value="Abi_2"/>
    <property type="match status" value="1"/>
</dbReference>
<dbReference type="OrthoDB" id="5363652at2"/>
<sequence length="316" mass="37893">MRKKYSVSQQIENLKNKNIKFEIIDEQSALQYLTYNTYYFKIKSFAKSFEYNESKKQYIHLDFEYLVELSKLDMYLREYIIKLSLDTEHFLKVKLINDLTNNEKEDGYNIVGHFFQKYPYIKHNIDFKKNDSACADLIHKYENNWAVWNIVEVLSFGDFIKLFELYYELYPENKSQTINNLLWPLKFIRNASAHNNCLLNTLRKPYTHTHLFNSKKNIIEPNKKLVSLLTKVPHISKSARKKKIANPIIHDFIATLFLFNEVCTSPILKEKQLHILQDLINIRFVKHSEYFIKDNIFTSNYEFVKKIVDYLCEKCI</sequence>
<dbReference type="GeneID" id="78289706"/>
<dbReference type="AlphaFoldDB" id="A0A1I0I3X1"/>
<evidence type="ECO:0000313" key="2">
    <source>
        <dbReference type="Proteomes" id="UP000198558"/>
    </source>
</evidence>
<name>A0A1I0I3X1_9FIRM</name>
<accession>A0A1I0I3X1</accession>
<dbReference type="Proteomes" id="UP000198558">
    <property type="component" value="Unassembled WGS sequence"/>
</dbReference>
<gene>
    <name evidence="1" type="ORF">SAMN04489758_1833</name>
</gene>
<organism evidence="1 2">
    <name type="scientific">Thomasclavelia cocleata</name>
    <dbReference type="NCBI Taxonomy" id="69824"/>
    <lineage>
        <taxon>Bacteria</taxon>
        <taxon>Bacillati</taxon>
        <taxon>Bacillota</taxon>
        <taxon>Erysipelotrichia</taxon>
        <taxon>Erysipelotrichales</taxon>
        <taxon>Coprobacillaceae</taxon>
        <taxon>Thomasclavelia</taxon>
    </lineage>
</organism>
<evidence type="ECO:0000313" key="1">
    <source>
        <dbReference type="EMBL" id="SET91300.1"/>
    </source>
</evidence>
<reference evidence="2" key="1">
    <citation type="submission" date="2016-10" db="EMBL/GenBank/DDBJ databases">
        <authorList>
            <person name="Varghese N."/>
            <person name="Submissions S."/>
        </authorList>
    </citation>
    <scope>NUCLEOTIDE SEQUENCE [LARGE SCALE GENOMIC DNA]</scope>
    <source>
        <strain evidence="2">DSM 1551</strain>
    </source>
</reference>
<protein>
    <submittedName>
        <fullName evidence="1">Abortive infection bacteriophage resistance protein</fullName>
    </submittedName>
</protein>
<dbReference type="RefSeq" id="WP_157796064.1">
    <property type="nucleotide sequence ID" value="NZ_FOIN01000083.1"/>
</dbReference>
<dbReference type="EMBL" id="FOIN01000083">
    <property type="protein sequence ID" value="SET91300.1"/>
    <property type="molecule type" value="Genomic_DNA"/>
</dbReference>